<reference evidence="4 5" key="1">
    <citation type="submission" date="2018-01" db="EMBL/GenBank/DDBJ databases">
        <title>Complete genome sequence of Bacteriovorax stolpii DSM12778.</title>
        <authorList>
            <person name="Tang B."/>
            <person name="Chang J."/>
        </authorList>
    </citation>
    <scope>NUCLEOTIDE SEQUENCE [LARGE SCALE GENOMIC DNA]</scope>
    <source>
        <strain evidence="4 5">DSM 12778</strain>
    </source>
</reference>
<dbReference type="Gene3D" id="3.40.30.10">
    <property type="entry name" value="Glutaredoxin"/>
    <property type="match status" value="1"/>
</dbReference>
<name>A0A2K9NQT8_BACTC</name>
<sequence>MKKAILIHNPRCSKSRGAKEILEEQGIEFDTIDYLKDGLKEKLLSHLPSLLGLTYKEMVREKEDVYKELGLSNKNPSDKEWIQILMKHPILIERPIFIYGERAVVARPSELVTSIL</sequence>
<dbReference type="PANTHER" id="PTHR30041:SF4">
    <property type="entry name" value="ARSENATE REDUCTASE"/>
    <property type="match status" value="1"/>
</dbReference>
<evidence type="ECO:0000256" key="1">
    <source>
        <dbReference type="ARBA" id="ARBA00007198"/>
    </source>
</evidence>
<dbReference type="PANTHER" id="PTHR30041">
    <property type="entry name" value="ARSENATE REDUCTASE"/>
    <property type="match status" value="1"/>
</dbReference>
<dbReference type="AlphaFoldDB" id="A0A2K9NQT8"/>
<dbReference type="OrthoDB" id="5296790at2"/>
<dbReference type="Pfam" id="PF03960">
    <property type="entry name" value="ArsC"/>
    <property type="match status" value="1"/>
</dbReference>
<evidence type="ECO:0000313" key="4">
    <source>
        <dbReference type="EMBL" id="AUN97896.1"/>
    </source>
</evidence>
<dbReference type="CDD" id="cd03034">
    <property type="entry name" value="ArsC_ArsC"/>
    <property type="match status" value="1"/>
</dbReference>
<evidence type="ECO:0000256" key="3">
    <source>
        <dbReference type="PROSITE-ProRule" id="PRU01282"/>
    </source>
</evidence>
<comment type="similarity">
    <text evidence="1 3">Belongs to the ArsC family.</text>
</comment>
<dbReference type="Proteomes" id="UP000235584">
    <property type="component" value="Chromosome"/>
</dbReference>
<keyword evidence="5" id="KW-1185">Reference proteome</keyword>
<protein>
    <submittedName>
        <fullName evidence="4">Arsenate reductase (Glutaredoxin)</fullName>
    </submittedName>
</protein>
<accession>A0A2K9NQT8</accession>
<organism evidence="4 5">
    <name type="scientific">Bacteriovorax stolpii</name>
    <name type="common">Bdellovibrio stolpii</name>
    <dbReference type="NCBI Taxonomy" id="960"/>
    <lineage>
        <taxon>Bacteria</taxon>
        <taxon>Pseudomonadati</taxon>
        <taxon>Bdellovibrionota</taxon>
        <taxon>Bacteriovoracia</taxon>
        <taxon>Bacteriovoracales</taxon>
        <taxon>Bacteriovoracaceae</taxon>
        <taxon>Bacteriovorax</taxon>
    </lineage>
</organism>
<dbReference type="EMBL" id="CP025704">
    <property type="protein sequence ID" value="AUN97896.1"/>
    <property type="molecule type" value="Genomic_DNA"/>
</dbReference>
<dbReference type="RefSeq" id="WP_102243189.1">
    <property type="nucleotide sequence ID" value="NZ_CP025704.1"/>
</dbReference>
<dbReference type="GO" id="GO:0008794">
    <property type="term" value="F:arsenate reductase (glutaredoxin) activity"/>
    <property type="evidence" value="ECO:0007669"/>
    <property type="project" value="InterPro"/>
</dbReference>
<dbReference type="InterPro" id="IPR006660">
    <property type="entry name" value="Arsenate_reductase-like"/>
</dbReference>
<gene>
    <name evidence="4" type="primary">arsC</name>
    <name evidence="4" type="ORF">C0V70_07200</name>
</gene>
<dbReference type="SUPFAM" id="SSF52833">
    <property type="entry name" value="Thioredoxin-like"/>
    <property type="match status" value="1"/>
</dbReference>
<proteinExistence type="inferred from homology"/>
<dbReference type="KEGG" id="bsto:C0V70_07200"/>
<dbReference type="PROSITE" id="PS51353">
    <property type="entry name" value="ARSC"/>
    <property type="match status" value="1"/>
</dbReference>
<dbReference type="NCBIfam" id="TIGR00014">
    <property type="entry name" value="arsC"/>
    <property type="match status" value="1"/>
</dbReference>
<evidence type="ECO:0000256" key="2">
    <source>
        <dbReference type="ARBA" id="ARBA00023002"/>
    </source>
</evidence>
<dbReference type="InterPro" id="IPR036249">
    <property type="entry name" value="Thioredoxin-like_sf"/>
</dbReference>
<evidence type="ECO:0000313" key="5">
    <source>
        <dbReference type="Proteomes" id="UP000235584"/>
    </source>
</evidence>
<dbReference type="InterPro" id="IPR006659">
    <property type="entry name" value="Arsenate_reductase"/>
</dbReference>
<keyword evidence="2" id="KW-0560">Oxidoreductase</keyword>